<protein>
    <submittedName>
        <fullName evidence="8">Cation transporter</fullName>
    </submittedName>
</protein>
<dbReference type="Pfam" id="PF01545">
    <property type="entry name" value="Cation_efflux"/>
    <property type="match status" value="1"/>
</dbReference>
<keyword evidence="9" id="KW-1185">Reference proteome</keyword>
<feature type="transmembrane region" description="Helical" evidence="6">
    <location>
        <begin position="118"/>
        <end position="138"/>
    </location>
</feature>
<dbReference type="GO" id="GO:0008324">
    <property type="term" value="F:monoatomic cation transmembrane transporter activity"/>
    <property type="evidence" value="ECO:0007669"/>
    <property type="project" value="InterPro"/>
</dbReference>
<dbReference type="EMBL" id="NHRY01000144">
    <property type="protein sequence ID" value="PPQ33496.1"/>
    <property type="molecule type" value="Genomic_DNA"/>
</dbReference>
<dbReference type="InterPro" id="IPR058533">
    <property type="entry name" value="Cation_efflux_TM"/>
</dbReference>
<keyword evidence="2" id="KW-0813">Transport</keyword>
<dbReference type="InterPro" id="IPR002524">
    <property type="entry name" value="Cation_efflux"/>
</dbReference>
<dbReference type="AlphaFoldDB" id="A0A2S6NFV5"/>
<dbReference type="GO" id="GO:0006829">
    <property type="term" value="P:zinc ion transport"/>
    <property type="evidence" value="ECO:0007669"/>
    <property type="project" value="InterPro"/>
</dbReference>
<evidence type="ECO:0000256" key="3">
    <source>
        <dbReference type="ARBA" id="ARBA00022692"/>
    </source>
</evidence>
<evidence type="ECO:0000256" key="1">
    <source>
        <dbReference type="ARBA" id="ARBA00004141"/>
    </source>
</evidence>
<proteinExistence type="predicted"/>
<evidence type="ECO:0000313" key="9">
    <source>
        <dbReference type="Proteomes" id="UP000239724"/>
    </source>
</evidence>
<dbReference type="OrthoDB" id="9806522at2"/>
<name>A0A2S6NFV5_RHOGL</name>
<dbReference type="InterPro" id="IPR040177">
    <property type="entry name" value="SLC30A9"/>
</dbReference>
<keyword evidence="4 6" id="KW-1133">Transmembrane helix</keyword>
<dbReference type="Proteomes" id="UP000239724">
    <property type="component" value="Unassembled WGS sequence"/>
</dbReference>
<feature type="transmembrane region" description="Helical" evidence="6">
    <location>
        <begin position="76"/>
        <end position="97"/>
    </location>
</feature>
<evidence type="ECO:0000259" key="7">
    <source>
        <dbReference type="Pfam" id="PF01545"/>
    </source>
</evidence>
<feature type="transmembrane region" description="Helical" evidence="6">
    <location>
        <begin position="158"/>
        <end position="181"/>
    </location>
</feature>
<dbReference type="GO" id="GO:0016020">
    <property type="term" value="C:membrane"/>
    <property type="evidence" value="ECO:0007669"/>
    <property type="project" value="UniProtKB-SubCell"/>
</dbReference>
<keyword evidence="3 6" id="KW-0812">Transmembrane</keyword>
<evidence type="ECO:0000256" key="5">
    <source>
        <dbReference type="ARBA" id="ARBA00023136"/>
    </source>
</evidence>
<keyword evidence="5 6" id="KW-0472">Membrane</keyword>
<evidence type="ECO:0000256" key="6">
    <source>
        <dbReference type="SAM" id="Phobius"/>
    </source>
</evidence>
<dbReference type="PANTHER" id="PTHR13414">
    <property type="entry name" value="HUEL-CATION TRANSPORTER"/>
    <property type="match status" value="1"/>
</dbReference>
<evidence type="ECO:0000256" key="2">
    <source>
        <dbReference type="ARBA" id="ARBA00022448"/>
    </source>
</evidence>
<comment type="caution">
    <text evidence="8">The sequence shown here is derived from an EMBL/GenBank/DDBJ whole genome shotgun (WGS) entry which is preliminary data.</text>
</comment>
<organism evidence="8 9">
    <name type="scientific">Rhodopila globiformis</name>
    <name type="common">Rhodopseudomonas globiformis</name>
    <dbReference type="NCBI Taxonomy" id="1071"/>
    <lineage>
        <taxon>Bacteria</taxon>
        <taxon>Pseudomonadati</taxon>
        <taxon>Pseudomonadota</taxon>
        <taxon>Alphaproteobacteria</taxon>
        <taxon>Acetobacterales</taxon>
        <taxon>Acetobacteraceae</taxon>
        <taxon>Rhodopila</taxon>
    </lineage>
</organism>
<accession>A0A2S6NFV5</accession>
<dbReference type="SUPFAM" id="SSF161111">
    <property type="entry name" value="Cation efflux protein transmembrane domain-like"/>
    <property type="match status" value="1"/>
</dbReference>
<evidence type="ECO:0000313" key="8">
    <source>
        <dbReference type="EMBL" id="PPQ33496.1"/>
    </source>
</evidence>
<dbReference type="PANTHER" id="PTHR13414:SF9">
    <property type="entry name" value="PROTON-COUPLED ZINC ANTIPORTER SLC30A9, MITOCHONDRIAL"/>
    <property type="match status" value="1"/>
</dbReference>
<sequence length="294" mass="31525">MASHSTRTVIYAALAGNMLIAISKFGAAWFTGSSAMLSEAIHSLVDTGNQGLLLHGMRQAAKPANSEHPFGHGLQLYFWTFIVAILIFGLGAGVAMLEGIQKILKPHPLESPWVNYSVLALSLMFEGITWLVALRAFAAGKGGRRWLDAIRSSKDPTVFTVLFEDTAALLGLLIAAAGIAAGQMFNLPIADGMASVAIGLLLAVTAAFLAYESQSLLTGEGVHPEIRASMRRLAEAEPGVLRMNELLTMHFGPRDVLVALSLDFENAQPASSVESTVSRLERRIRACRQLEPAE</sequence>
<dbReference type="SUPFAM" id="SSF160240">
    <property type="entry name" value="Cation efflux protein cytoplasmic domain-like"/>
    <property type="match status" value="1"/>
</dbReference>
<comment type="subcellular location">
    <subcellularLocation>
        <location evidence="1">Membrane</location>
        <topology evidence="1">Multi-pass membrane protein</topology>
    </subcellularLocation>
</comment>
<reference evidence="8 9" key="1">
    <citation type="journal article" date="2018" name="Arch. Microbiol.">
        <title>New insights into the metabolic potential of the phototrophic purple bacterium Rhodopila globiformis DSM 161(T) from its draft genome sequence and evidence for a vanadium-dependent nitrogenase.</title>
        <authorList>
            <person name="Imhoff J.F."/>
            <person name="Rahn T."/>
            <person name="Kunzel S."/>
            <person name="Neulinger S.C."/>
        </authorList>
    </citation>
    <scope>NUCLEOTIDE SEQUENCE [LARGE SCALE GENOMIC DNA]</scope>
    <source>
        <strain evidence="8 9">DSM 161</strain>
    </source>
</reference>
<dbReference type="InterPro" id="IPR036837">
    <property type="entry name" value="Cation_efflux_CTD_sf"/>
</dbReference>
<dbReference type="NCBIfam" id="TIGR01297">
    <property type="entry name" value="CDF"/>
    <property type="match status" value="1"/>
</dbReference>
<dbReference type="InterPro" id="IPR027469">
    <property type="entry name" value="Cation_efflux_TMD_sf"/>
</dbReference>
<feature type="transmembrane region" description="Helical" evidence="6">
    <location>
        <begin position="9"/>
        <end position="30"/>
    </location>
</feature>
<feature type="domain" description="Cation efflux protein transmembrane" evidence="7">
    <location>
        <begin position="11"/>
        <end position="217"/>
    </location>
</feature>
<dbReference type="Gene3D" id="1.20.1510.10">
    <property type="entry name" value="Cation efflux protein transmembrane domain"/>
    <property type="match status" value="1"/>
</dbReference>
<feature type="transmembrane region" description="Helical" evidence="6">
    <location>
        <begin position="193"/>
        <end position="211"/>
    </location>
</feature>
<evidence type="ECO:0000256" key="4">
    <source>
        <dbReference type="ARBA" id="ARBA00022989"/>
    </source>
</evidence>
<gene>
    <name evidence="8" type="ORF">CCS01_14335</name>
</gene>